<evidence type="ECO:0000256" key="1">
    <source>
        <dbReference type="RuleBase" id="RU003494"/>
    </source>
</evidence>
<evidence type="ECO:0000313" key="5">
    <source>
        <dbReference type="Proteomes" id="UP000215405"/>
    </source>
</evidence>
<comment type="caution">
    <text evidence="4">The sequence shown here is derived from an EMBL/GenBank/DDBJ whole genome shotgun (WGS) entry which is preliminary data.</text>
</comment>
<protein>
    <recommendedName>
        <fullName evidence="6">Glutathione S-transferase</fullName>
    </recommendedName>
</protein>
<gene>
    <name evidence="4" type="ORF">B7H23_01610</name>
</gene>
<evidence type="ECO:0000259" key="3">
    <source>
        <dbReference type="PROSITE" id="PS50405"/>
    </source>
</evidence>
<organism evidence="4 5">
    <name type="scientific">Notoacmeibacter marinus</name>
    <dbReference type="NCBI Taxonomy" id="1876515"/>
    <lineage>
        <taxon>Bacteria</taxon>
        <taxon>Pseudomonadati</taxon>
        <taxon>Pseudomonadota</taxon>
        <taxon>Alphaproteobacteria</taxon>
        <taxon>Hyphomicrobiales</taxon>
        <taxon>Notoacmeibacteraceae</taxon>
        <taxon>Notoacmeibacter</taxon>
    </lineage>
</organism>
<dbReference type="Proteomes" id="UP000215405">
    <property type="component" value="Unassembled WGS sequence"/>
</dbReference>
<dbReference type="SFLD" id="SFLDS00019">
    <property type="entry name" value="Glutathione_Transferase_(cytos"/>
    <property type="match status" value="1"/>
</dbReference>
<dbReference type="PANTHER" id="PTHR44051:SF8">
    <property type="entry name" value="GLUTATHIONE S-TRANSFERASE GSTA"/>
    <property type="match status" value="1"/>
</dbReference>
<dbReference type="InterPro" id="IPR036249">
    <property type="entry name" value="Thioredoxin-like_sf"/>
</dbReference>
<dbReference type="InterPro" id="IPR004045">
    <property type="entry name" value="Glutathione_S-Trfase_N"/>
</dbReference>
<dbReference type="SFLD" id="SFLDG00358">
    <property type="entry name" value="Main_(cytGST)"/>
    <property type="match status" value="1"/>
</dbReference>
<dbReference type="InterPro" id="IPR036282">
    <property type="entry name" value="Glutathione-S-Trfase_C_sf"/>
</dbReference>
<sequence>MSEFTLHCFYESGNAYKAALMLALNKADWEPLKVAFFDGETRQADWREDTNVMGEVPVLIHHRGDGDLTLTQSGAILAYLSRHFGTFGHETEAEEYEVMRWLLFDSQKVSGQGGPLRFLRHLKKTGETEVVQFLHGRFVAALDILNHRLEGRDWLAADRPTIADLACFGYFNWPDEIGVDLGDYPNVVAWVDRIKKLDGFRPPEALMPRALEP</sequence>
<evidence type="ECO:0008006" key="6">
    <source>
        <dbReference type="Google" id="ProtNLM"/>
    </source>
</evidence>
<dbReference type="Gene3D" id="3.40.30.10">
    <property type="entry name" value="Glutaredoxin"/>
    <property type="match status" value="1"/>
</dbReference>
<name>A0A231V281_9HYPH</name>
<dbReference type="SUPFAM" id="SSF47616">
    <property type="entry name" value="GST C-terminal domain-like"/>
    <property type="match status" value="1"/>
</dbReference>
<keyword evidence="5" id="KW-1185">Reference proteome</keyword>
<dbReference type="PROSITE" id="PS50405">
    <property type="entry name" value="GST_CTER"/>
    <property type="match status" value="1"/>
</dbReference>
<dbReference type="InterPro" id="IPR040079">
    <property type="entry name" value="Glutathione_S-Trfase"/>
</dbReference>
<accession>A0A231V281</accession>
<reference evidence="5" key="1">
    <citation type="journal article" date="2017" name="Int. J. Syst. Evol. Microbiol.">
        <title>Notoacmeibacter marinus gen. nov., sp. nov., isolated from the gut of a limpet and proposal of Notoacmeibacteraceae fam. nov. in the order Rhizobiales of the class Alphaproteobacteria.</title>
        <authorList>
            <person name="Huang Z."/>
            <person name="Guo F."/>
            <person name="Lai Q."/>
        </authorList>
    </citation>
    <scope>NUCLEOTIDE SEQUENCE [LARGE SCALE GENOMIC DNA]</scope>
    <source>
        <strain evidence="5">XMTR2A4</strain>
    </source>
</reference>
<dbReference type="PROSITE" id="PS50404">
    <property type="entry name" value="GST_NTER"/>
    <property type="match status" value="1"/>
</dbReference>
<dbReference type="SUPFAM" id="SSF52833">
    <property type="entry name" value="Thioredoxin-like"/>
    <property type="match status" value="1"/>
</dbReference>
<dbReference type="RefSeq" id="WP_094075655.1">
    <property type="nucleotide sequence ID" value="NZ_NBYO01000001.1"/>
</dbReference>
<dbReference type="InterPro" id="IPR010987">
    <property type="entry name" value="Glutathione-S-Trfase_C-like"/>
</dbReference>
<comment type="similarity">
    <text evidence="1">Belongs to the GST superfamily.</text>
</comment>
<dbReference type="AlphaFoldDB" id="A0A231V281"/>
<proteinExistence type="inferred from homology"/>
<feature type="domain" description="GST C-terminal" evidence="3">
    <location>
        <begin position="91"/>
        <end position="213"/>
    </location>
</feature>
<dbReference type="PANTHER" id="PTHR44051">
    <property type="entry name" value="GLUTATHIONE S-TRANSFERASE-RELATED"/>
    <property type="match status" value="1"/>
</dbReference>
<dbReference type="EMBL" id="NBYO01000001">
    <property type="protein sequence ID" value="OXT01686.1"/>
    <property type="molecule type" value="Genomic_DNA"/>
</dbReference>
<feature type="domain" description="GST N-terminal" evidence="2">
    <location>
        <begin position="2"/>
        <end position="88"/>
    </location>
</feature>
<evidence type="ECO:0000259" key="2">
    <source>
        <dbReference type="PROSITE" id="PS50404"/>
    </source>
</evidence>
<dbReference type="Pfam" id="PF02798">
    <property type="entry name" value="GST_N"/>
    <property type="match status" value="1"/>
</dbReference>
<evidence type="ECO:0000313" key="4">
    <source>
        <dbReference type="EMBL" id="OXT01686.1"/>
    </source>
</evidence>
<dbReference type="Gene3D" id="1.20.1050.10">
    <property type="match status" value="1"/>
</dbReference>
<dbReference type="InterPro" id="IPR004046">
    <property type="entry name" value="GST_C"/>
</dbReference>
<dbReference type="Pfam" id="PF00043">
    <property type="entry name" value="GST_C"/>
    <property type="match status" value="1"/>
</dbReference>